<dbReference type="EMBL" id="JAUUTY010000002">
    <property type="protein sequence ID" value="KAK1678013.1"/>
    <property type="molecule type" value="Genomic_DNA"/>
</dbReference>
<dbReference type="InterPro" id="IPR036322">
    <property type="entry name" value="WD40_repeat_dom_sf"/>
</dbReference>
<evidence type="ECO:0000256" key="2">
    <source>
        <dbReference type="ARBA" id="ARBA00022574"/>
    </source>
</evidence>
<proteinExistence type="inferred from homology"/>
<organism evidence="5 6">
    <name type="scientific">Lolium multiflorum</name>
    <name type="common">Italian ryegrass</name>
    <name type="synonym">Lolium perenne subsp. multiflorum</name>
    <dbReference type="NCBI Taxonomy" id="4521"/>
    <lineage>
        <taxon>Eukaryota</taxon>
        <taxon>Viridiplantae</taxon>
        <taxon>Streptophyta</taxon>
        <taxon>Embryophyta</taxon>
        <taxon>Tracheophyta</taxon>
        <taxon>Spermatophyta</taxon>
        <taxon>Magnoliopsida</taxon>
        <taxon>Liliopsida</taxon>
        <taxon>Poales</taxon>
        <taxon>Poaceae</taxon>
        <taxon>BOP clade</taxon>
        <taxon>Pooideae</taxon>
        <taxon>Poodae</taxon>
        <taxon>Poeae</taxon>
        <taxon>Poeae Chloroplast Group 2 (Poeae type)</taxon>
        <taxon>Loliodinae</taxon>
        <taxon>Loliinae</taxon>
        <taxon>Lolium</taxon>
    </lineage>
</organism>
<keyword evidence="3" id="KW-0677">Repeat</keyword>
<dbReference type="GO" id="GO:0034045">
    <property type="term" value="C:phagophore assembly site membrane"/>
    <property type="evidence" value="ECO:0007669"/>
    <property type="project" value="UniProtKB-SubCell"/>
</dbReference>
<keyword evidence="2" id="KW-0853">WD repeat</keyword>
<reference evidence="5" key="1">
    <citation type="submission" date="2023-07" db="EMBL/GenBank/DDBJ databases">
        <title>A chromosome-level genome assembly of Lolium multiflorum.</title>
        <authorList>
            <person name="Chen Y."/>
            <person name="Copetti D."/>
            <person name="Kolliker R."/>
            <person name="Studer B."/>
        </authorList>
    </citation>
    <scope>NUCLEOTIDE SEQUENCE</scope>
    <source>
        <strain evidence="5">02402/16</strain>
        <tissue evidence="5">Leaf</tissue>
    </source>
</reference>
<comment type="caution">
    <text evidence="5">The sequence shown here is derived from an EMBL/GenBank/DDBJ whole genome shotgun (WGS) entry which is preliminary data.</text>
</comment>
<dbReference type="Pfam" id="PF21032">
    <property type="entry name" value="PROPPIN"/>
    <property type="match status" value="1"/>
</dbReference>
<sequence length="389" mass="41622">MASTSSSAPAAGVVVADAAAADPLVHVAFNQQGTHFVAATETGFHVFSCEPLERVMHRSGPTVTSPGGMVSSAELLTRSQLAVVTSRPNEDDAIDFWNGMCKEGKVASVTSSHHRTVGGIRLQGEYMLVAGEEKARLYFGGSREKDVTTGPNPLGLCAMAAGTTEGQGTGSSLVSYALPRKLLGEVQVRRRRTPGSVDVRAHDSAVACIALSRDGRLLATAGTRGTLVRVFSTADGSKLQELRRGIDGATIHCIAFSPDSKWLAVTSDKTTVHLFKLADFDLAGPSPEDGGDFVLLPASPMTSPSAKQGSSLSFLKGYLPTYFSSEWSFAHFRVRKATKYSIAFDQQRPNTITIVGVDTSFYRCEFDPVKGGAMRELKYFRNFMHAATE</sequence>
<dbReference type="Proteomes" id="UP001231189">
    <property type="component" value="Unassembled WGS sequence"/>
</dbReference>
<evidence type="ECO:0000256" key="4">
    <source>
        <dbReference type="ARBA" id="ARBA00025740"/>
    </source>
</evidence>
<dbReference type="AlphaFoldDB" id="A0AAD8T9R9"/>
<dbReference type="InterPro" id="IPR001680">
    <property type="entry name" value="WD40_rpt"/>
</dbReference>
<comment type="similarity">
    <text evidence="4">Belongs to the WD repeat PROPPIN family.</text>
</comment>
<dbReference type="PANTHER" id="PTHR11227">
    <property type="entry name" value="WD-REPEAT PROTEIN INTERACTING WITH PHOSPHOINOSIDES WIPI -RELATED"/>
    <property type="match status" value="1"/>
</dbReference>
<gene>
    <name evidence="5" type="ORF">QYE76_038861</name>
</gene>
<dbReference type="SUPFAM" id="SSF50978">
    <property type="entry name" value="WD40 repeat-like"/>
    <property type="match status" value="1"/>
</dbReference>
<evidence type="ECO:0000313" key="5">
    <source>
        <dbReference type="EMBL" id="KAK1678013.1"/>
    </source>
</evidence>
<comment type="subcellular location">
    <subcellularLocation>
        <location evidence="1">Preautophagosomal structure membrane</location>
        <topology evidence="1">Peripheral membrane protein</topology>
    </subcellularLocation>
</comment>
<name>A0AAD8T9R9_LOLMU</name>
<protein>
    <submittedName>
        <fullName evidence="5">Uncharacterized protein</fullName>
    </submittedName>
</protein>
<dbReference type="SMART" id="SM00320">
    <property type="entry name" value="WD40"/>
    <property type="match status" value="2"/>
</dbReference>
<dbReference type="InterPro" id="IPR015943">
    <property type="entry name" value="WD40/YVTN_repeat-like_dom_sf"/>
</dbReference>
<dbReference type="InterPro" id="IPR048720">
    <property type="entry name" value="PROPPIN"/>
</dbReference>
<evidence type="ECO:0000256" key="1">
    <source>
        <dbReference type="ARBA" id="ARBA00004623"/>
    </source>
</evidence>
<evidence type="ECO:0000313" key="6">
    <source>
        <dbReference type="Proteomes" id="UP001231189"/>
    </source>
</evidence>
<keyword evidence="6" id="KW-1185">Reference proteome</keyword>
<evidence type="ECO:0000256" key="3">
    <source>
        <dbReference type="ARBA" id="ARBA00022737"/>
    </source>
</evidence>
<dbReference type="Gene3D" id="2.130.10.10">
    <property type="entry name" value="YVTN repeat-like/Quinoprotein amine dehydrogenase"/>
    <property type="match status" value="1"/>
</dbReference>
<accession>A0AAD8T9R9</accession>